<organism evidence="2 3">
    <name type="scientific">Gordonia phosphorivorans</name>
    <dbReference type="NCBI Taxonomy" id="1056982"/>
    <lineage>
        <taxon>Bacteria</taxon>
        <taxon>Bacillati</taxon>
        <taxon>Actinomycetota</taxon>
        <taxon>Actinomycetes</taxon>
        <taxon>Mycobacteriales</taxon>
        <taxon>Gordoniaceae</taxon>
        <taxon>Gordonia</taxon>
    </lineage>
</organism>
<keyword evidence="3" id="KW-1185">Reference proteome</keyword>
<evidence type="ECO:0000259" key="1">
    <source>
        <dbReference type="Pfam" id="PF03007"/>
    </source>
</evidence>
<comment type="caution">
    <text evidence="2">The sequence shown here is derived from an EMBL/GenBank/DDBJ whole genome shotgun (WGS) entry which is preliminary data.</text>
</comment>
<reference evidence="2 3" key="1">
    <citation type="submission" date="2024-09" db="EMBL/GenBank/DDBJ databases">
        <authorList>
            <person name="Sun Q."/>
            <person name="Mori K."/>
        </authorList>
    </citation>
    <scope>NUCLEOTIDE SEQUENCE [LARGE SCALE GENOMIC DNA]</scope>
    <source>
        <strain evidence="2 3">CCM 7957</strain>
    </source>
</reference>
<sequence length="426" mass="44629">MAEMAPLDADMFWRSRLGATDQFALYCFAAQGDRRPDELLADLRLRAGGVPELGLRAAPAWRDLALPRWCPAPIVDDQLRHHDGPATWDECRAAVADLLTDSLDATEHTWRAHLFGPVAGAPRAAGPAWVLVLQVSHALADGRGVAALARTLLGPGGEPEPTSGRPVAGDRPGVPALAAGVLGMPLRLAAGLALGTAGWRRADDTPAPPTMAATTLNRVAGRRRRIDVRVVEADALRIGTATVTVSVLARLAEVLGPYLGIADDALTVELTVGRAAHGRGRNNFHNVSVRLHPHLDRIDRARMIDAQIRAARVREDAPGRRLERRAADITPAVLRSLAVRWTPTDVAPARVAGAAVVSAVHRGPADLTLGGGAVLFTAGFPALSSAHALSIGVLRLGATATLSLTTDPAAVDADCLVSLLVAATDG</sequence>
<name>A0ABV6H5Z4_9ACTN</name>
<protein>
    <submittedName>
        <fullName evidence="2">Wax ester/triacylglycerol synthase domain-containing protein</fullName>
    </submittedName>
</protein>
<accession>A0ABV6H5Z4</accession>
<proteinExistence type="predicted"/>
<evidence type="ECO:0000313" key="3">
    <source>
        <dbReference type="Proteomes" id="UP001589783"/>
    </source>
</evidence>
<feature type="domain" description="O-acyltransferase WSD1-like N-terminal" evidence="1">
    <location>
        <begin position="37"/>
        <end position="234"/>
    </location>
</feature>
<dbReference type="EMBL" id="JBHLWV010000013">
    <property type="protein sequence ID" value="MFC0314292.1"/>
    <property type="molecule type" value="Genomic_DNA"/>
</dbReference>
<dbReference type="Pfam" id="PF03007">
    <property type="entry name" value="WS_DGAT_cat"/>
    <property type="match status" value="1"/>
</dbReference>
<dbReference type="InterPro" id="IPR004255">
    <property type="entry name" value="O-acyltransferase_WSD1_N"/>
</dbReference>
<evidence type="ECO:0000313" key="2">
    <source>
        <dbReference type="EMBL" id="MFC0314292.1"/>
    </source>
</evidence>
<dbReference type="RefSeq" id="WP_382361937.1">
    <property type="nucleotide sequence ID" value="NZ_JBHLWV010000013.1"/>
</dbReference>
<gene>
    <name evidence="2" type="ORF">ACFFJD_05410</name>
</gene>
<dbReference type="Proteomes" id="UP001589783">
    <property type="component" value="Unassembled WGS sequence"/>
</dbReference>